<comment type="similarity">
    <text evidence="1">Belongs to the membrane fusion protein (MFP) (TC 8.A.1) family.</text>
</comment>
<gene>
    <name evidence="5" type="ORF">PQR63_20650</name>
</gene>
<keyword evidence="2" id="KW-0175">Coiled coil</keyword>
<dbReference type="PANTHER" id="PTHR30469:SF38">
    <property type="entry name" value="HLYD FAMILY SECRETION PROTEIN"/>
    <property type="match status" value="1"/>
</dbReference>
<feature type="coiled-coil region" evidence="2">
    <location>
        <begin position="112"/>
        <end position="170"/>
    </location>
</feature>
<dbReference type="SUPFAM" id="SSF111369">
    <property type="entry name" value="HlyD-like secretion proteins"/>
    <property type="match status" value="1"/>
</dbReference>
<evidence type="ECO:0000259" key="4">
    <source>
        <dbReference type="Pfam" id="PF25954"/>
    </source>
</evidence>
<dbReference type="Gene3D" id="2.40.420.20">
    <property type="match status" value="1"/>
</dbReference>
<sequence>MKFTHHRRTTSPLPTRSPVLLPLVLAVTLALAACQKPAPVADAPREVVVLPAQTDSGRQMLTLPGEVQSRFSTPMSFRIAGQVIERRVHLGDTVRKGDVVARLDPVDAEHNAASAEADLASAREHFDAAEKQLQRDTLQARDKLISTLQLEQTQDAYAAAKAQLKGATARAAVAGNQRNYTRLIAEHDGVISAEQANTGEVLAAGQPVFSLAWSGATDVTTEVSESQVAKIRVGAPATVKLTALPDQKLTGRVREVSPAADPQSRTFRVKVTLETQNPSLRLGMSGEVSINTSAQEKTVSTTSTTTTTTVIPATALFHQGNRPAVWIVRPADGKLELRPVIVSAYGERSVTLSDGVTGGEKIVVQGVHTLTAGEKVKPIAPLHAEDFAL</sequence>
<reference evidence="5 6" key="1">
    <citation type="journal article" date="2024" name="Chem. Sci.">
        <title>Discovery of megapolipeptins by genome mining of a Burkholderiales bacteria collection.</title>
        <authorList>
            <person name="Paulo B.S."/>
            <person name="Recchia M.J.J."/>
            <person name="Lee S."/>
            <person name="Fergusson C.H."/>
            <person name="Romanowski S.B."/>
            <person name="Hernandez A."/>
            <person name="Krull N."/>
            <person name="Liu D.Y."/>
            <person name="Cavanagh H."/>
            <person name="Bos A."/>
            <person name="Gray C.A."/>
            <person name="Murphy B.T."/>
            <person name="Linington R.G."/>
            <person name="Eustaquio A.S."/>
        </authorList>
    </citation>
    <scope>NUCLEOTIDE SEQUENCE [LARGE SCALE GENOMIC DNA]</scope>
    <source>
        <strain evidence="5 6">RL21-008-BIB-B</strain>
    </source>
</reference>
<evidence type="ECO:0000256" key="1">
    <source>
        <dbReference type="ARBA" id="ARBA00009477"/>
    </source>
</evidence>
<dbReference type="Proteomes" id="UP001629214">
    <property type="component" value="Unassembled WGS sequence"/>
</dbReference>
<dbReference type="NCBIfam" id="TIGR01730">
    <property type="entry name" value="RND_mfp"/>
    <property type="match status" value="1"/>
</dbReference>
<organism evidence="5 6">
    <name type="scientific">Herbaspirillum rhizosphaerae</name>
    <dbReference type="NCBI Taxonomy" id="346179"/>
    <lineage>
        <taxon>Bacteria</taxon>
        <taxon>Pseudomonadati</taxon>
        <taxon>Pseudomonadota</taxon>
        <taxon>Betaproteobacteria</taxon>
        <taxon>Burkholderiales</taxon>
        <taxon>Oxalobacteraceae</taxon>
        <taxon>Herbaspirillum</taxon>
    </lineage>
</organism>
<evidence type="ECO:0000256" key="3">
    <source>
        <dbReference type="SAM" id="SignalP"/>
    </source>
</evidence>
<evidence type="ECO:0000256" key="2">
    <source>
        <dbReference type="SAM" id="Coils"/>
    </source>
</evidence>
<comment type="caution">
    <text evidence="5">The sequence shown here is derived from an EMBL/GenBank/DDBJ whole genome shotgun (WGS) entry which is preliminary data.</text>
</comment>
<dbReference type="PROSITE" id="PS51257">
    <property type="entry name" value="PROKAR_LIPOPROTEIN"/>
    <property type="match status" value="1"/>
</dbReference>
<evidence type="ECO:0000313" key="6">
    <source>
        <dbReference type="Proteomes" id="UP001629214"/>
    </source>
</evidence>
<feature type="signal peptide" evidence="3">
    <location>
        <begin position="1"/>
        <end position="32"/>
    </location>
</feature>
<dbReference type="InterPro" id="IPR058792">
    <property type="entry name" value="Beta-barrel_RND_2"/>
</dbReference>
<dbReference type="Gene3D" id="2.40.30.170">
    <property type="match status" value="1"/>
</dbReference>
<keyword evidence="3" id="KW-0732">Signal</keyword>
<evidence type="ECO:0000313" key="5">
    <source>
        <dbReference type="EMBL" id="MFL9880820.1"/>
    </source>
</evidence>
<feature type="domain" description="CusB-like beta-barrel" evidence="4">
    <location>
        <begin position="219"/>
        <end position="293"/>
    </location>
</feature>
<dbReference type="Pfam" id="PF25954">
    <property type="entry name" value="Beta-barrel_RND_2"/>
    <property type="match status" value="1"/>
</dbReference>
<keyword evidence="6" id="KW-1185">Reference proteome</keyword>
<proteinExistence type="inferred from homology"/>
<dbReference type="RefSeq" id="WP_408169825.1">
    <property type="nucleotide sequence ID" value="NZ_JAQQFR010000015.1"/>
</dbReference>
<name>A0ABW8ZE59_9BURK</name>
<dbReference type="Gene3D" id="2.40.50.100">
    <property type="match status" value="1"/>
</dbReference>
<feature type="chain" id="PRO_5045066425" evidence="3">
    <location>
        <begin position="33"/>
        <end position="389"/>
    </location>
</feature>
<dbReference type="InterPro" id="IPR006143">
    <property type="entry name" value="RND_pump_MFP"/>
</dbReference>
<dbReference type="PANTHER" id="PTHR30469">
    <property type="entry name" value="MULTIDRUG RESISTANCE PROTEIN MDTA"/>
    <property type="match status" value="1"/>
</dbReference>
<protein>
    <submittedName>
        <fullName evidence="5">Efflux RND transporter periplasmic adaptor subunit</fullName>
    </submittedName>
</protein>
<accession>A0ABW8ZE59</accession>
<dbReference type="EMBL" id="JAQQFR010000015">
    <property type="protein sequence ID" value="MFL9880820.1"/>
    <property type="molecule type" value="Genomic_DNA"/>
</dbReference>